<reference evidence="3" key="1">
    <citation type="submission" date="2018-01" db="EMBL/GenBank/DDBJ databases">
        <title>Comparative genomics of Mycobacterium mucogenicum and Mycobacterium neoaurum clade members emphasizing tRNA and non-coding RNA.</title>
        <authorList>
            <person name="Behra P.R.K."/>
            <person name="Pettersson B.M.F."/>
            <person name="Das S."/>
            <person name="Dasgupta S."/>
            <person name="Kirsebom L.A."/>
        </authorList>
    </citation>
    <scope>NUCLEOTIDE SEQUENCE</scope>
    <source>
        <strain evidence="3">DSM 44124</strain>
    </source>
</reference>
<dbReference type="RefSeq" id="WP_053854595.1">
    <property type="nucleotide sequence ID" value="NZ_ANBS01000001.1"/>
</dbReference>
<sequence>MPAGVEVVVDEGFATIDFVDATLRGPGLAKLLEIGGPETIEPLTREKGAERKLYRVPEGNAREAGLLDAFDGPDVDEGTGVENHGTELPADGQLHDVSLPGVEPETPLAQVEQEFPEGEPSEDWHLAELKAYANSKGIDAHELRTKAKVLALINGQGDNPA</sequence>
<proteinExistence type="predicted"/>
<protein>
    <submittedName>
        <fullName evidence="3">Uncharacterized protein</fullName>
    </submittedName>
</protein>
<gene>
    <name evidence="2" type="ORF">C1S78_002875</name>
    <name evidence="3" type="ORF">C1S78_02880</name>
</gene>
<evidence type="ECO:0000313" key="3">
    <source>
        <dbReference type="EMBL" id="TLH51439.1"/>
    </source>
</evidence>
<dbReference type="GeneID" id="76723828"/>
<reference evidence="2 4" key="3">
    <citation type="journal article" date="2019" name="Sci. Rep.">
        <title>Insight into the biology of Mycobacterium mucogenicum and Mycobacterium neoaurum clade members.</title>
        <authorList>
            <person name="Behra P.R.K."/>
            <person name="Pettersson B.M.F."/>
            <person name="Ramesh M."/>
            <person name="Dasgupta S."/>
            <person name="Kirsebom L.A."/>
        </authorList>
    </citation>
    <scope>NUCLEOTIDE SEQUENCE [LARGE SCALE GENOMIC DNA]</scope>
    <source>
        <strain evidence="2 4">DSM 44124</strain>
    </source>
</reference>
<reference evidence="2 4" key="2">
    <citation type="journal article" date="2019" name="BMC Evol. Biol.">
        <title>Comparative genomics of Mycobacterium mucogenicum and Mycobacterium neoaurum clade members emphasizing tRNA and non-coding RNA.</title>
        <authorList>
            <person name="Behra P.R.K."/>
            <person name="Pettersson B.M.F."/>
            <person name="Das S."/>
            <person name="Dasgupta S."/>
            <person name="Kirsebom L.A."/>
        </authorList>
    </citation>
    <scope>NUCLEOTIDE SEQUENCE [LARGE SCALE GENOMIC DNA]</scope>
    <source>
        <strain evidence="2 4">DSM 44124</strain>
    </source>
</reference>
<evidence type="ECO:0000313" key="2">
    <source>
        <dbReference type="EMBL" id="QPG69989.1"/>
    </source>
</evidence>
<evidence type="ECO:0000313" key="4">
    <source>
        <dbReference type="Proteomes" id="UP000309231"/>
    </source>
</evidence>
<name>A0A8H2PFB2_MYCMU</name>
<organism evidence="3">
    <name type="scientific">Mycolicibacterium mucogenicum DSM 44124</name>
    <dbReference type="NCBI Taxonomy" id="1226753"/>
    <lineage>
        <taxon>Bacteria</taxon>
        <taxon>Bacillati</taxon>
        <taxon>Actinomycetota</taxon>
        <taxon>Actinomycetes</taxon>
        <taxon>Mycobacteriales</taxon>
        <taxon>Mycobacteriaceae</taxon>
        <taxon>Mycolicibacterium</taxon>
    </lineage>
</organism>
<dbReference type="KEGG" id="mmuc:C1S78_002875"/>
<dbReference type="EMBL" id="CP062008">
    <property type="protein sequence ID" value="QPG69989.1"/>
    <property type="molecule type" value="Genomic_DNA"/>
</dbReference>
<accession>A0A8H2PFB2</accession>
<keyword evidence="4" id="KW-1185">Reference proteome</keyword>
<evidence type="ECO:0000256" key="1">
    <source>
        <dbReference type="SAM" id="MobiDB-lite"/>
    </source>
</evidence>
<dbReference type="Proteomes" id="UP000309231">
    <property type="component" value="Chromosome"/>
</dbReference>
<dbReference type="AlphaFoldDB" id="A0A8H2PFB2"/>
<feature type="region of interest" description="Disordered" evidence="1">
    <location>
        <begin position="66"/>
        <end position="91"/>
    </location>
</feature>
<dbReference type="EMBL" id="POTL01000001">
    <property type="protein sequence ID" value="TLH51439.1"/>
    <property type="molecule type" value="Genomic_DNA"/>
</dbReference>